<feature type="active site" description="Proton acceptor" evidence="7">
    <location>
        <position position="238"/>
    </location>
</feature>
<comment type="caution">
    <text evidence="7">Lacks conserved residue(s) required for the propagation of feature annotation.</text>
</comment>
<evidence type="ECO:0000256" key="4">
    <source>
        <dbReference type="ARBA" id="ARBA00022857"/>
    </source>
</evidence>
<comment type="catalytic activity">
    <reaction evidence="7">
        <text>D-glucose 6-phosphate + NADP(+) = 6-phospho-D-glucono-1,5-lactone + NADPH + H(+)</text>
        <dbReference type="Rhea" id="RHEA:15841"/>
        <dbReference type="ChEBI" id="CHEBI:15378"/>
        <dbReference type="ChEBI" id="CHEBI:57783"/>
        <dbReference type="ChEBI" id="CHEBI:57955"/>
        <dbReference type="ChEBI" id="CHEBI:58349"/>
        <dbReference type="ChEBI" id="CHEBI:61548"/>
        <dbReference type="EC" id="1.1.1.49"/>
    </reaction>
</comment>
<feature type="binding site" evidence="7">
    <location>
        <position position="146"/>
    </location>
    <ligand>
        <name>NADP(+)</name>
        <dbReference type="ChEBI" id="CHEBI:58349"/>
    </ligand>
</feature>
<evidence type="ECO:0000256" key="7">
    <source>
        <dbReference type="HAMAP-Rule" id="MF_00966"/>
    </source>
</evidence>
<dbReference type="GO" id="GO:0050661">
    <property type="term" value="F:NADP binding"/>
    <property type="evidence" value="ECO:0007669"/>
    <property type="project" value="UniProtKB-UniRule"/>
</dbReference>
<dbReference type="GO" id="GO:0005829">
    <property type="term" value="C:cytosol"/>
    <property type="evidence" value="ECO:0007669"/>
    <property type="project" value="TreeGrafter"/>
</dbReference>
<dbReference type="FunFam" id="3.30.360.10:FF:000011">
    <property type="entry name" value="Glucose-6-phosphate 1-dehydrogenase"/>
    <property type="match status" value="1"/>
</dbReference>
<dbReference type="InterPro" id="IPR001282">
    <property type="entry name" value="G6P_DH"/>
</dbReference>
<keyword evidence="3 7" id="KW-0313">Glucose metabolism</keyword>
<dbReference type="Pfam" id="PF00479">
    <property type="entry name" value="G6PD_N"/>
    <property type="match status" value="1"/>
</dbReference>
<dbReference type="GO" id="GO:0009051">
    <property type="term" value="P:pentose-phosphate shunt, oxidative branch"/>
    <property type="evidence" value="ECO:0007669"/>
    <property type="project" value="TreeGrafter"/>
</dbReference>
<keyword evidence="6 7" id="KW-0119">Carbohydrate metabolism</keyword>
<dbReference type="InterPro" id="IPR019796">
    <property type="entry name" value="G6P_DH_AS"/>
</dbReference>
<dbReference type="UniPathway" id="UPA00115">
    <property type="reaction ID" value="UER00408"/>
</dbReference>
<dbReference type="eggNOG" id="COG0364">
    <property type="taxonomic scope" value="Bacteria"/>
</dbReference>
<dbReference type="InterPro" id="IPR036291">
    <property type="entry name" value="NAD(P)-bd_dom_sf"/>
</dbReference>
<feature type="binding site" evidence="7">
    <location>
        <position position="343"/>
    </location>
    <ligand>
        <name>substrate</name>
    </ligand>
</feature>
<feature type="domain" description="Glucose-6-phosphate dehydrogenase C-terminal" evidence="9">
    <location>
        <begin position="188"/>
        <end position="488"/>
    </location>
</feature>
<dbReference type="GO" id="GO:0004345">
    <property type="term" value="F:glucose-6-phosphate dehydrogenase activity"/>
    <property type="evidence" value="ECO:0007669"/>
    <property type="project" value="UniProtKB-UniRule"/>
</dbReference>
<dbReference type="Pfam" id="PF02781">
    <property type="entry name" value="G6PD_C"/>
    <property type="match status" value="1"/>
</dbReference>
<dbReference type="Gene3D" id="3.30.360.10">
    <property type="entry name" value="Dihydrodipicolinate Reductase, domain 2"/>
    <property type="match status" value="1"/>
</dbReference>
<feature type="binding site" evidence="7">
    <location>
        <position position="233"/>
    </location>
    <ligand>
        <name>substrate</name>
    </ligand>
</feature>
<dbReference type="GO" id="GO:0006006">
    <property type="term" value="P:glucose metabolic process"/>
    <property type="evidence" value="ECO:0007669"/>
    <property type="project" value="UniProtKB-KW"/>
</dbReference>
<dbReference type="SUPFAM" id="SSF51735">
    <property type="entry name" value="NAD(P)-binding Rossmann-fold domains"/>
    <property type="match status" value="1"/>
</dbReference>
<reference evidence="10 11" key="1">
    <citation type="submission" date="2014-06" db="EMBL/GenBank/DDBJ databases">
        <title>Genomes of Alteromonas australica, a world apart.</title>
        <authorList>
            <person name="Gonzaga A."/>
            <person name="Lopez-Perez M."/>
            <person name="Rodriguez-Valera F."/>
        </authorList>
    </citation>
    <scope>NUCLEOTIDE SEQUENCE [LARGE SCALE GENOMIC DNA]</scope>
    <source>
        <strain evidence="10 11">H 17</strain>
    </source>
</reference>
<dbReference type="PRINTS" id="PR00079">
    <property type="entry name" value="G6PDHDRGNASE"/>
</dbReference>
<dbReference type="RefSeq" id="WP_044057365.1">
    <property type="nucleotide sequence ID" value="NZ_CAJXAX010000001.1"/>
</dbReference>
<dbReference type="GeneID" id="78255527"/>
<dbReference type="NCBIfam" id="TIGR00871">
    <property type="entry name" value="zwf"/>
    <property type="match status" value="1"/>
</dbReference>
<evidence type="ECO:0000259" key="8">
    <source>
        <dbReference type="Pfam" id="PF00479"/>
    </source>
</evidence>
<comment type="similarity">
    <text evidence="2 7">Belongs to the glucose-6-phosphate dehydrogenase family.</text>
</comment>
<feature type="domain" description="Glucose-6-phosphate dehydrogenase NAD-binding" evidence="8">
    <location>
        <begin position="13"/>
        <end position="185"/>
    </location>
</feature>
<feature type="binding site" evidence="7">
    <location>
        <position position="214"/>
    </location>
    <ligand>
        <name>substrate</name>
    </ligand>
</feature>
<name>A0A075NX54_9ALTE</name>
<dbReference type="InterPro" id="IPR022675">
    <property type="entry name" value="G6P_DH_C"/>
</dbReference>
<accession>A0A075NX54</accession>
<dbReference type="EC" id="1.1.1.49" evidence="7"/>
<evidence type="ECO:0000256" key="3">
    <source>
        <dbReference type="ARBA" id="ARBA00022526"/>
    </source>
</evidence>
<keyword evidence="11" id="KW-1185">Reference proteome</keyword>
<dbReference type="PANTHER" id="PTHR23429">
    <property type="entry name" value="GLUCOSE-6-PHOSPHATE 1-DEHYDROGENASE G6PD"/>
    <property type="match status" value="1"/>
</dbReference>
<dbReference type="Proteomes" id="UP000056090">
    <property type="component" value="Chromosome"/>
</dbReference>
<evidence type="ECO:0000256" key="5">
    <source>
        <dbReference type="ARBA" id="ARBA00023002"/>
    </source>
</evidence>
<evidence type="ECO:0000256" key="1">
    <source>
        <dbReference type="ARBA" id="ARBA00004937"/>
    </source>
</evidence>
<evidence type="ECO:0000256" key="2">
    <source>
        <dbReference type="ARBA" id="ARBA00009975"/>
    </source>
</evidence>
<dbReference type="AlphaFoldDB" id="A0A075NX54"/>
<evidence type="ECO:0000259" key="9">
    <source>
        <dbReference type="Pfam" id="PF02781"/>
    </source>
</evidence>
<organism evidence="10 11">
    <name type="scientific">Alteromonas australica</name>
    <dbReference type="NCBI Taxonomy" id="589873"/>
    <lineage>
        <taxon>Bacteria</taxon>
        <taxon>Pseudomonadati</taxon>
        <taxon>Pseudomonadota</taxon>
        <taxon>Gammaproteobacteria</taxon>
        <taxon>Alteromonadales</taxon>
        <taxon>Alteromonadaceae</taxon>
        <taxon>Alteromonas/Salinimonas group</taxon>
        <taxon>Alteromonas</taxon>
    </lineage>
</organism>
<comment type="function">
    <text evidence="7">Catalyzes the oxidation of glucose 6-phosphate to 6-phosphogluconolactone.</text>
</comment>
<sequence length="497" mass="56455">MVLENSYEPCDFVLFGTLGDLSRRKLLPSLYQLEKADLMHPDTTIVGVARQDMSLDDYIEEVHTNLVKFGEKDLCQATWERMKARLHYACVDMKDVDSYCVLDDHVDPSRTMVCYLATPPAIYGDICRGLHSCKIIDSSVRVVLEKPIGHDLESSKVINEQVAEYFDEKQIYRIDHYLGKETVLNLVSLRFANSIFATNWDHNCIDHVQISVAESVGIEGRWGYFDDAGQMRDMVQNHLLQILSLVAMEPPTTLDADSIRDEKLKVLKALRPINASNISESIVRGQYTAGFVKGEEVPGYLEEEGANTQSKTETFVAIKAEIDNWRWAGVPFYLRTGKRMPNKVSEVVIYFKRQPHNLFGDSFKNLPPNKLVIRLQPDEGVEITVMNKVPGLTNSGSMDLQKSKLNLSFSEAFADERIPDAYEKLLLEVMLGNQALFVRRDEIEQAWTWVDSILEAWKSSSEPPEPYQAGTWGPVDSIGLLARANRSWYESKTVKKK</sequence>
<feature type="binding site" evidence="7">
    <location>
        <position position="176"/>
    </location>
    <ligand>
        <name>substrate</name>
    </ligand>
</feature>
<dbReference type="Gene3D" id="3.40.50.720">
    <property type="entry name" value="NAD(P)-binding Rossmann-like Domain"/>
    <property type="match status" value="1"/>
</dbReference>
<keyword evidence="5 7" id="KW-0560">Oxidoreductase</keyword>
<feature type="binding site" evidence="7">
    <location>
        <position position="338"/>
    </location>
    <ligand>
        <name>substrate</name>
    </ligand>
</feature>
<comment type="pathway">
    <text evidence="1 7">Carbohydrate degradation; pentose phosphate pathway; D-ribulose 5-phosphate from D-glucose 6-phosphate (oxidative stage): step 1/3.</text>
</comment>
<keyword evidence="4 7" id="KW-0521">NADP</keyword>
<dbReference type="PANTHER" id="PTHR23429:SF0">
    <property type="entry name" value="GLUCOSE-6-PHOSPHATE 1-DEHYDROGENASE"/>
    <property type="match status" value="1"/>
</dbReference>
<dbReference type="SUPFAM" id="SSF55347">
    <property type="entry name" value="Glyceraldehyde-3-phosphate dehydrogenase-like, C-terminal domain"/>
    <property type="match status" value="1"/>
</dbReference>
<feature type="binding site" evidence="7">
    <location>
        <position position="50"/>
    </location>
    <ligand>
        <name>NADP(+)</name>
        <dbReference type="ChEBI" id="CHEBI:58349"/>
    </ligand>
</feature>
<proteinExistence type="inferred from homology"/>
<gene>
    <name evidence="7" type="primary">zwf</name>
    <name evidence="10" type="ORF">EP13_11505</name>
</gene>
<evidence type="ECO:0000313" key="10">
    <source>
        <dbReference type="EMBL" id="AIF99259.1"/>
    </source>
</evidence>
<dbReference type="PROSITE" id="PS00069">
    <property type="entry name" value="G6P_DEHYDROGENASE"/>
    <property type="match status" value="1"/>
</dbReference>
<feature type="binding site" evidence="7">
    <location>
        <position position="180"/>
    </location>
    <ligand>
        <name>substrate</name>
    </ligand>
</feature>
<dbReference type="HAMAP" id="MF_00966">
    <property type="entry name" value="G6PD"/>
    <property type="match status" value="1"/>
</dbReference>
<dbReference type="PIRSF" id="PIRSF000110">
    <property type="entry name" value="G6PD"/>
    <property type="match status" value="1"/>
</dbReference>
<dbReference type="InterPro" id="IPR022674">
    <property type="entry name" value="G6P_DH_NAD-bd"/>
</dbReference>
<dbReference type="NCBIfam" id="NF009492">
    <property type="entry name" value="PRK12853.1-3"/>
    <property type="match status" value="1"/>
</dbReference>
<evidence type="ECO:0000256" key="6">
    <source>
        <dbReference type="ARBA" id="ARBA00023277"/>
    </source>
</evidence>
<evidence type="ECO:0000313" key="11">
    <source>
        <dbReference type="Proteomes" id="UP000056090"/>
    </source>
</evidence>
<protein>
    <recommendedName>
        <fullName evidence="7">Glucose-6-phosphate 1-dehydrogenase</fullName>
        <shortName evidence="7">G6PD</shortName>
        <ecNumber evidence="7">1.1.1.49</ecNumber>
    </recommendedName>
</protein>
<dbReference type="EMBL" id="CP008849">
    <property type="protein sequence ID" value="AIF99259.1"/>
    <property type="molecule type" value="Genomic_DNA"/>
</dbReference>
<dbReference type="KEGG" id="aal:EP13_11505"/>